<comment type="caution">
    <text evidence="1">The sequence shown here is derived from an EMBL/GenBank/DDBJ whole genome shotgun (WGS) entry which is preliminary data.</text>
</comment>
<evidence type="ECO:0000313" key="1">
    <source>
        <dbReference type="EMBL" id="MBO6971299.1"/>
    </source>
</evidence>
<name>A0A9D9G5B6_PROMR</name>
<evidence type="ECO:0000313" key="2">
    <source>
        <dbReference type="Proteomes" id="UP000668060"/>
    </source>
</evidence>
<dbReference type="AlphaFoldDB" id="A0A9D9G5B6"/>
<gene>
    <name evidence="1" type="ORF">JJ842_05160</name>
</gene>
<reference evidence="1" key="1">
    <citation type="journal article" date="2021" name="Front. Mar. Sci.">
        <title>Genomes of Diverse Isolates of Prochlorococcus High-Light-Adapted Clade II in the Western Pacific Ocean.</title>
        <authorList>
            <person name="Yan W."/>
            <person name="Feng X."/>
            <person name="Zhang W."/>
            <person name="Nawaz M.Z."/>
            <person name="Luo T."/>
            <person name="Zhang R."/>
            <person name="Jiao N."/>
        </authorList>
    </citation>
    <scope>NUCLEOTIDE SEQUENCE</scope>
    <source>
        <strain evidence="1">CUG1433</strain>
    </source>
</reference>
<accession>A0A9D9G5B6</accession>
<sequence length="120" mass="14649">MKKLFLLTLIFGLYNPTNAEQYKRHKYTCPESQGECSEGERAAIKLVNETYWEILTERIKENKFYKYPWYWVYQKDVFNECKYTVAAKEDMRTHTANMEWIDVDICEKTTKLKYRDGRYR</sequence>
<protein>
    <submittedName>
        <fullName evidence="1">Uncharacterized protein</fullName>
    </submittedName>
</protein>
<dbReference type="EMBL" id="JAEPLN010000001">
    <property type="protein sequence ID" value="MBO6971299.1"/>
    <property type="molecule type" value="Genomic_DNA"/>
</dbReference>
<organism evidence="1 2">
    <name type="scientific">Prochlorococcus marinus CUG1433</name>
    <dbReference type="NCBI Taxonomy" id="2774506"/>
    <lineage>
        <taxon>Bacteria</taxon>
        <taxon>Bacillati</taxon>
        <taxon>Cyanobacteriota</taxon>
        <taxon>Cyanophyceae</taxon>
        <taxon>Synechococcales</taxon>
        <taxon>Prochlorococcaceae</taxon>
        <taxon>Prochlorococcus</taxon>
    </lineage>
</organism>
<proteinExistence type="predicted"/>
<dbReference type="Proteomes" id="UP000668060">
    <property type="component" value="Unassembled WGS sequence"/>
</dbReference>